<dbReference type="EMBL" id="CP042345">
    <property type="protein sequence ID" value="QEA14805.1"/>
    <property type="molecule type" value="Genomic_DNA"/>
</dbReference>
<dbReference type="Pfam" id="PF14356">
    <property type="entry name" value="DUF4403"/>
    <property type="match status" value="1"/>
</dbReference>
<dbReference type="Proteomes" id="UP000321172">
    <property type="component" value="Chromosome"/>
</dbReference>
<accession>A0A5B8S1U4</accession>
<dbReference type="OrthoDB" id="1299766at2"/>
<dbReference type="PROSITE" id="PS51257">
    <property type="entry name" value="PROKAR_LIPOPROTEIN"/>
    <property type="match status" value="1"/>
</dbReference>
<evidence type="ECO:0000313" key="1">
    <source>
        <dbReference type="EMBL" id="QEA14805.1"/>
    </source>
</evidence>
<evidence type="ECO:0000313" key="2">
    <source>
        <dbReference type="Proteomes" id="UP000321172"/>
    </source>
</evidence>
<dbReference type="RefSeq" id="WP_147088786.1">
    <property type="nucleotide sequence ID" value="NZ_BAABJD010000002.1"/>
</dbReference>
<dbReference type="AlphaFoldDB" id="A0A5B8S1U4"/>
<reference evidence="1 2" key="1">
    <citation type="journal article" date="2013" name="J. Microbiol. Biotechnol.">
        <title>Novosphingobium ginsenosidimutans sp. nov., with the ability to convert ginsenoside.</title>
        <authorList>
            <person name="Kim J.K."/>
            <person name="He D."/>
            <person name="Liu Q.M."/>
            <person name="Park H.Y."/>
            <person name="Jung M.S."/>
            <person name="Yoon M.H."/>
            <person name="Kim S.C."/>
            <person name="Im W.T."/>
        </authorList>
    </citation>
    <scope>NUCLEOTIDE SEQUENCE [LARGE SCALE GENOMIC DNA]</scope>
    <source>
        <strain evidence="1 2">FW-6</strain>
    </source>
</reference>
<proteinExistence type="predicted"/>
<sequence>MARWSPWGIGSAALAGALMLGSCNQLPEAERGAPPRANDAIELEAQNSVIAVPVEIGLDQIHAALERAVPHQLWTIDERGQTCVASDKVKVLIVKIKTPKIKCDLVGEVTRGQLTLTGKGRDLVITMPIRATVRAKKIAGIIKQETATASAQVRGIVRLDMGSDWSPRGRIDIDYNWTREPGIDFLGQRIKFTGPADAKLKGVIAGLERTLPGELAKLGVRQQVAQSWRQAFTSLNLNRANPPVWMRIAPQELQYGGYAVRGRRLILRLGMAARTETYIGAQPEDPPAVPLPPVRPMTSEPGAMQFFIPVIADYAQLEPVVQKALVKRAARPIELPAIGPVNVKFGRVTIYGTTGNRIAVGAGFTARDAAGRLPETAGTLWLTALPVNPPDSREVQFRELKVAGVTNGAVTDLLLQLANAPAISQTIAGTLSQNFSRDYDALLVKIGRAIDTQREGRLVIRARIDNVRTEPLRAAGRGLYLPVWGTGTAAIEVQPR</sequence>
<organism evidence="1 2">
    <name type="scientific">Novosphingobium ginsenosidimutans</name>
    <dbReference type="NCBI Taxonomy" id="1176536"/>
    <lineage>
        <taxon>Bacteria</taxon>
        <taxon>Pseudomonadati</taxon>
        <taxon>Pseudomonadota</taxon>
        <taxon>Alphaproteobacteria</taxon>
        <taxon>Sphingomonadales</taxon>
        <taxon>Sphingomonadaceae</taxon>
        <taxon>Novosphingobium</taxon>
    </lineage>
</organism>
<dbReference type="InterPro" id="IPR025515">
    <property type="entry name" value="DUF4403"/>
</dbReference>
<dbReference type="KEGG" id="ngf:FRF71_00935"/>
<protein>
    <submittedName>
        <fullName evidence="1">DUF4403 family protein</fullName>
    </submittedName>
</protein>
<name>A0A5B8S1U4_9SPHN</name>
<keyword evidence="2" id="KW-1185">Reference proteome</keyword>
<gene>
    <name evidence="1" type="ORF">FRF71_00935</name>
</gene>